<evidence type="ECO:0000256" key="7">
    <source>
        <dbReference type="SAM" id="Phobius"/>
    </source>
</evidence>
<keyword evidence="5 7" id="KW-1133">Transmembrane helix</keyword>
<dbReference type="EMBL" id="JAUSUC010000019">
    <property type="protein sequence ID" value="MDQ0215401.1"/>
    <property type="molecule type" value="Genomic_DNA"/>
</dbReference>
<keyword evidence="3 7" id="KW-0812">Transmembrane</keyword>
<evidence type="ECO:0000256" key="1">
    <source>
        <dbReference type="ARBA" id="ARBA00004651"/>
    </source>
</evidence>
<gene>
    <name evidence="9" type="ORF">J2S13_001814</name>
</gene>
<dbReference type="Gene3D" id="1.20.144.10">
    <property type="entry name" value="Phosphatidic acid phosphatase type 2/haloperoxidase"/>
    <property type="match status" value="2"/>
</dbReference>
<evidence type="ECO:0000313" key="10">
    <source>
        <dbReference type="Proteomes" id="UP001237207"/>
    </source>
</evidence>
<name>A0AAJ1WKR0_9BACI</name>
<dbReference type="Proteomes" id="UP001237207">
    <property type="component" value="Unassembled WGS sequence"/>
</dbReference>
<protein>
    <submittedName>
        <fullName evidence="9">Undecaprenyl-diphosphatase</fullName>
        <ecNumber evidence="9">3.6.1.27</ecNumber>
    </submittedName>
</protein>
<accession>A0AAJ1WKR0</accession>
<keyword evidence="10" id="KW-1185">Reference proteome</keyword>
<dbReference type="GO" id="GO:0050380">
    <property type="term" value="F:undecaprenyl-diphosphatase activity"/>
    <property type="evidence" value="ECO:0007669"/>
    <property type="project" value="UniProtKB-EC"/>
</dbReference>
<evidence type="ECO:0000313" key="9">
    <source>
        <dbReference type="EMBL" id="MDQ0215401.1"/>
    </source>
</evidence>
<feature type="transmembrane region" description="Helical" evidence="7">
    <location>
        <begin position="29"/>
        <end position="48"/>
    </location>
</feature>
<dbReference type="GO" id="GO:0005886">
    <property type="term" value="C:plasma membrane"/>
    <property type="evidence" value="ECO:0007669"/>
    <property type="project" value="UniProtKB-SubCell"/>
</dbReference>
<comment type="caution">
    <text evidence="9">The sequence shown here is derived from an EMBL/GenBank/DDBJ whole genome shotgun (WGS) entry which is preliminary data.</text>
</comment>
<evidence type="ECO:0000259" key="8">
    <source>
        <dbReference type="SMART" id="SM00014"/>
    </source>
</evidence>
<dbReference type="RefSeq" id="WP_307257401.1">
    <property type="nucleotide sequence ID" value="NZ_JAUSUC010000019.1"/>
</dbReference>
<dbReference type="InterPro" id="IPR000326">
    <property type="entry name" value="PAP2/HPO"/>
</dbReference>
<evidence type="ECO:0000256" key="5">
    <source>
        <dbReference type="ARBA" id="ARBA00022989"/>
    </source>
</evidence>
<dbReference type="Pfam" id="PF01569">
    <property type="entry name" value="PAP2"/>
    <property type="match status" value="1"/>
</dbReference>
<evidence type="ECO:0000256" key="6">
    <source>
        <dbReference type="ARBA" id="ARBA00023136"/>
    </source>
</evidence>
<dbReference type="PANTHER" id="PTHR14969">
    <property type="entry name" value="SPHINGOSINE-1-PHOSPHATE PHOSPHOHYDROLASE"/>
    <property type="match status" value="1"/>
</dbReference>
<feature type="domain" description="Phosphatidic acid phosphatase type 2/haloperoxidase" evidence="8">
    <location>
        <begin position="60"/>
        <end position="169"/>
    </location>
</feature>
<keyword evidence="2" id="KW-1003">Cell membrane</keyword>
<reference evidence="9" key="1">
    <citation type="submission" date="2023-07" db="EMBL/GenBank/DDBJ databases">
        <title>Genomic Encyclopedia of Type Strains, Phase IV (KMG-IV): sequencing the most valuable type-strain genomes for metagenomic binning, comparative biology and taxonomic classification.</title>
        <authorList>
            <person name="Goeker M."/>
        </authorList>
    </citation>
    <scope>NUCLEOTIDE SEQUENCE</scope>
    <source>
        <strain evidence="9">DSM 23947</strain>
    </source>
</reference>
<dbReference type="AlphaFoldDB" id="A0AAJ1WKR0"/>
<keyword evidence="4 9" id="KW-0378">Hydrolase</keyword>
<dbReference type="PANTHER" id="PTHR14969:SF62">
    <property type="entry name" value="DECAPRENYLPHOSPHORYL-5-PHOSPHORIBOSE PHOSPHATASE RV3807C-RELATED"/>
    <property type="match status" value="1"/>
</dbReference>
<sequence>MERAKSWFIKQDQAYFYFLNRRSKLCVSFFKHITHLGGAMFTIGLQLILLMSSNQTLRKVALLALVSLVVSHVVAVLIKKTFQRIRPYLALPNAMVHGHLFKDYSFPSGHTTAVFSIVISYLVVYPSLLPYLLPAALLVAVSRIVLGVHYPSDVLVGALLGTFTAITFSTFMF</sequence>
<proteinExistence type="predicted"/>
<evidence type="ECO:0000256" key="2">
    <source>
        <dbReference type="ARBA" id="ARBA00022475"/>
    </source>
</evidence>
<dbReference type="SMART" id="SM00014">
    <property type="entry name" value="acidPPc"/>
    <property type="match status" value="1"/>
</dbReference>
<dbReference type="InterPro" id="IPR036938">
    <property type="entry name" value="PAP2/HPO_sf"/>
</dbReference>
<organism evidence="9 10">
    <name type="scientific">Oikeobacillus pervagus</name>
    <dbReference type="NCBI Taxonomy" id="1325931"/>
    <lineage>
        <taxon>Bacteria</taxon>
        <taxon>Bacillati</taxon>
        <taxon>Bacillota</taxon>
        <taxon>Bacilli</taxon>
        <taxon>Bacillales</taxon>
        <taxon>Bacillaceae</taxon>
        <taxon>Oikeobacillus</taxon>
    </lineage>
</organism>
<dbReference type="EC" id="3.6.1.27" evidence="9"/>
<evidence type="ECO:0000256" key="4">
    <source>
        <dbReference type="ARBA" id="ARBA00022801"/>
    </source>
</evidence>
<feature type="transmembrane region" description="Helical" evidence="7">
    <location>
        <begin position="60"/>
        <end position="78"/>
    </location>
</feature>
<feature type="transmembrane region" description="Helical" evidence="7">
    <location>
        <begin position="128"/>
        <end position="146"/>
    </location>
</feature>
<feature type="transmembrane region" description="Helical" evidence="7">
    <location>
        <begin position="153"/>
        <end position="172"/>
    </location>
</feature>
<keyword evidence="6 7" id="KW-0472">Membrane</keyword>
<evidence type="ECO:0000256" key="3">
    <source>
        <dbReference type="ARBA" id="ARBA00022692"/>
    </source>
</evidence>
<comment type="subcellular location">
    <subcellularLocation>
        <location evidence="1">Cell membrane</location>
        <topology evidence="1">Multi-pass membrane protein</topology>
    </subcellularLocation>
</comment>
<dbReference type="SUPFAM" id="SSF48317">
    <property type="entry name" value="Acid phosphatase/Vanadium-dependent haloperoxidase"/>
    <property type="match status" value="1"/>
</dbReference>